<dbReference type="AlphaFoldDB" id="A0AAW0HWS1"/>
<accession>A0AAW0HWS1</accession>
<comment type="caution">
    <text evidence="1">The sequence shown here is derived from an EMBL/GenBank/DDBJ whole genome shotgun (WGS) entry which is preliminary data.</text>
</comment>
<name>A0AAW0HWS1_MYOGA</name>
<gene>
    <name evidence="1" type="ORF">U0070_016618</name>
</gene>
<organism evidence="1 2">
    <name type="scientific">Myodes glareolus</name>
    <name type="common">Bank vole</name>
    <name type="synonym">Clethrionomys glareolus</name>
    <dbReference type="NCBI Taxonomy" id="447135"/>
    <lineage>
        <taxon>Eukaryota</taxon>
        <taxon>Metazoa</taxon>
        <taxon>Chordata</taxon>
        <taxon>Craniata</taxon>
        <taxon>Vertebrata</taxon>
        <taxon>Euteleostomi</taxon>
        <taxon>Mammalia</taxon>
        <taxon>Eutheria</taxon>
        <taxon>Euarchontoglires</taxon>
        <taxon>Glires</taxon>
        <taxon>Rodentia</taxon>
        <taxon>Myomorpha</taxon>
        <taxon>Muroidea</taxon>
        <taxon>Cricetidae</taxon>
        <taxon>Arvicolinae</taxon>
        <taxon>Myodes</taxon>
    </lineage>
</organism>
<proteinExistence type="predicted"/>
<reference evidence="1 2" key="1">
    <citation type="journal article" date="2023" name="bioRxiv">
        <title>Conserved and derived expression patterns and positive selection on dental genes reveal complex evolutionary context of ever-growing rodent molars.</title>
        <authorList>
            <person name="Calamari Z.T."/>
            <person name="Song A."/>
            <person name="Cohen E."/>
            <person name="Akter M."/>
            <person name="Roy R.D."/>
            <person name="Hallikas O."/>
            <person name="Christensen M.M."/>
            <person name="Li P."/>
            <person name="Marangoni P."/>
            <person name="Jernvall J."/>
            <person name="Klein O.D."/>
        </authorList>
    </citation>
    <scope>NUCLEOTIDE SEQUENCE [LARGE SCALE GENOMIC DNA]</scope>
    <source>
        <strain evidence="1">V071</strain>
    </source>
</reference>
<evidence type="ECO:0000313" key="2">
    <source>
        <dbReference type="Proteomes" id="UP001488838"/>
    </source>
</evidence>
<dbReference type="EMBL" id="JBBHLL010000299">
    <property type="protein sequence ID" value="KAK7806528.1"/>
    <property type="molecule type" value="Genomic_DNA"/>
</dbReference>
<evidence type="ECO:0000313" key="1">
    <source>
        <dbReference type="EMBL" id="KAK7806528.1"/>
    </source>
</evidence>
<dbReference type="Proteomes" id="UP001488838">
    <property type="component" value="Unassembled WGS sequence"/>
</dbReference>
<keyword evidence="2" id="KW-1185">Reference proteome</keyword>
<sequence>MGKYSWELLPGAPGMFAIMESHQVHRVQSRGFLRKVSVVTSYSLLPRVWLQLK</sequence>
<protein>
    <submittedName>
        <fullName evidence="1">Uncharacterized protein</fullName>
    </submittedName>
</protein>